<gene>
    <name evidence="1" type="ORF">IDH45_19740</name>
</gene>
<dbReference type="Proteomes" id="UP000639396">
    <property type="component" value="Unassembled WGS sequence"/>
</dbReference>
<sequence length="109" mass="12903">MTVKHQIRCFDSDILVFETDRCFNVNIQTRSNPLGFGRTLCAYDSLEQAVESAEHFCMVYQIAKEHGYYLKEDELVRHERRPIAVAWIMERRLTSREWMDLLSRAETVS</sequence>
<dbReference type="EMBL" id="JACXJA010000027">
    <property type="protein sequence ID" value="MBD2864220.1"/>
    <property type="molecule type" value="Genomic_DNA"/>
</dbReference>
<dbReference type="RefSeq" id="WP_190929843.1">
    <property type="nucleotide sequence ID" value="NZ_JACXJA010000027.1"/>
</dbReference>
<comment type="caution">
    <text evidence="1">The sequence shown here is derived from an EMBL/GenBank/DDBJ whole genome shotgun (WGS) entry which is preliminary data.</text>
</comment>
<keyword evidence="2" id="KW-1185">Reference proteome</keyword>
<reference evidence="1" key="1">
    <citation type="submission" date="2020-09" db="EMBL/GenBank/DDBJ databases">
        <title>A novel bacterium of genus Paenibacillus, isolated from South China Sea.</title>
        <authorList>
            <person name="Huang H."/>
            <person name="Mo K."/>
            <person name="Hu Y."/>
        </authorList>
    </citation>
    <scope>NUCLEOTIDE SEQUENCE</scope>
    <source>
        <strain evidence="1">IB182363</strain>
    </source>
</reference>
<evidence type="ECO:0000313" key="1">
    <source>
        <dbReference type="EMBL" id="MBD2864220.1"/>
    </source>
</evidence>
<dbReference type="AlphaFoldDB" id="A0A927CEA3"/>
<protein>
    <submittedName>
        <fullName evidence="1">Uncharacterized protein</fullName>
    </submittedName>
</protein>
<proteinExistence type="predicted"/>
<name>A0A927CEA3_9BACL</name>
<accession>A0A927CEA3</accession>
<evidence type="ECO:0000313" key="2">
    <source>
        <dbReference type="Proteomes" id="UP000639396"/>
    </source>
</evidence>
<organism evidence="1 2">
    <name type="scientific">Paenibacillus oceani</name>
    <dbReference type="NCBI Taxonomy" id="2772510"/>
    <lineage>
        <taxon>Bacteria</taxon>
        <taxon>Bacillati</taxon>
        <taxon>Bacillota</taxon>
        <taxon>Bacilli</taxon>
        <taxon>Bacillales</taxon>
        <taxon>Paenibacillaceae</taxon>
        <taxon>Paenibacillus</taxon>
    </lineage>
</organism>